<gene>
    <name evidence="2" type="ORF">E2562_020000</name>
</gene>
<dbReference type="AlphaFoldDB" id="A0A6G1CGA1"/>
<protein>
    <submittedName>
        <fullName evidence="2">Uncharacterized protein</fullName>
    </submittedName>
</protein>
<dbReference type="Proteomes" id="UP000479710">
    <property type="component" value="Unassembled WGS sequence"/>
</dbReference>
<evidence type="ECO:0000256" key="1">
    <source>
        <dbReference type="SAM" id="MobiDB-lite"/>
    </source>
</evidence>
<comment type="caution">
    <text evidence="2">The sequence shown here is derived from an EMBL/GenBank/DDBJ whole genome shotgun (WGS) entry which is preliminary data.</text>
</comment>
<reference evidence="2 3" key="1">
    <citation type="submission" date="2019-11" db="EMBL/GenBank/DDBJ databases">
        <title>Whole genome sequence of Oryza granulata.</title>
        <authorList>
            <person name="Li W."/>
        </authorList>
    </citation>
    <scope>NUCLEOTIDE SEQUENCE [LARGE SCALE GENOMIC DNA]</scope>
    <source>
        <strain evidence="3">cv. Menghai</strain>
        <tissue evidence="2">Leaf</tissue>
    </source>
</reference>
<evidence type="ECO:0000313" key="2">
    <source>
        <dbReference type="EMBL" id="KAF0899518.1"/>
    </source>
</evidence>
<dbReference type="EMBL" id="SPHZ02000009">
    <property type="protein sequence ID" value="KAF0899518.1"/>
    <property type="molecule type" value="Genomic_DNA"/>
</dbReference>
<feature type="region of interest" description="Disordered" evidence="1">
    <location>
        <begin position="1"/>
        <end position="51"/>
    </location>
</feature>
<accession>A0A6G1CGA1</accession>
<sequence length="87" mass="8976">MADGASANPNNPPPPQQRSTQKKLSAWSDGADSDGDGDGDHGTASSSRSHLVPEFIVALGRKVLGLAELRRLACQCVPDAAGVRPVV</sequence>
<dbReference type="OrthoDB" id="10542788at2759"/>
<keyword evidence="3" id="KW-1185">Reference proteome</keyword>
<name>A0A6G1CGA1_9ORYZ</name>
<proteinExistence type="predicted"/>
<evidence type="ECO:0000313" key="3">
    <source>
        <dbReference type="Proteomes" id="UP000479710"/>
    </source>
</evidence>
<organism evidence="2 3">
    <name type="scientific">Oryza meyeriana var. granulata</name>
    <dbReference type="NCBI Taxonomy" id="110450"/>
    <lineage>
        <taxon>Eukaryota</taxon>
        <taxon>Viridiplantae</taxon>
        <taxon>Streptophyta</taxon>
        <taxon>Embryophyta</taxon>
        <taxon>Tracheophyta</taxon>
        <taxon>Spermatophyta</taxon>
        <taxon>Magnoliopsida</taxon>
        <taxon>Liliopsida</taxon>
        <taxon>Poales</taxon>
        <taxon>Poaceae</taxon>
        <taxon>BOP clade</taxon>
        <taxon>Oryzoideae</taxon>
        <taxon>Oryzeae</taxon>
        <taxon>Oryzinae</taxon>
        <taxon>Oryza</taxon>
        <taxon>Oryza meyeriana</taxon>
    </lineage>
</organism>